<protein>
    <recommendedName>
        <fullName evidence="3">histidine kinase</fullName>
        <ecNumber evidence="3">2.7.13.3</ecNumber>
    </recommendedName>
</protein>
<keyword evidence="6" id="KW-0547">Nucleotide-binding</keyword>
<comment type="subcellular location">
    <subcellularLocation>
        <location evidence="2">Cell membrane</location>
        <topology evidence="2">Multi-pass membrane protein</topology>
    </subcellularLocation>
</comment>
<comment type="caution">
    <text evidence="11">The sequence shown here is derived from an EMBL/GenBank/DDBJ whole genome shotgun (WGS) entry which is preliminary data.</text>
</comment>
<dbReference type="InterPro" id="IPR003594">
    <property type="entry name" value="HATPase_dom"/>
</dbReference>
<dbReference type="InterPro" id="IPR003661">
    <property type="entry name" value="HisK_dim/P_dom"/>
</dbReference>
<dbReference type="PANTHER" id="PTHR44936">
    <property type="entry name" value="SENSOR PROTEIN CREC"/>
    <property type="match status" value="1"/>
</dbReference>
<evidence type="ECO:0000313" key="12">
    <source>
        <dbReference type="Proteomes" id="UP001501565"/>
    </source>
</evidence>
<feature type="transmembrane region" description="Helical" evidence="9">
    <location>
        <begin position="128"/>
        <end position="145"/>
    </location>
</feature>
<keyword evidence="4" id="KW-1003">Cell membrane</keyword>
<dbReference type="Gene3D" id="3.30.565.10">
    <property type="entry name" value="Histidine kinase-like ATPase, C-terminal domain"/>
    <property type="match status" value="1"/>
</dbReference>
<proteinExistence type="predicted"/>
<feature type="domain" description="Histidine kinase" evidence="10">
    <location>
        <begin position="234"/>
        <end position="439"/>
    </location>
</feature>
<feature type="transmembrane region" description="Helical" evidence="9">
    <location>
        <begin position="20"/>
        <end position="40"/>
    </location>
</feature>
<dbReference type="InterPro" id="IPR036890">
    <property type="entry name" value="HATPase_C_sf"/>
</dbReference>
<dbReference type="Pfam" id="PF25323">
    <property type="entry name" value="6TM_PilS"/>
    <property type="match status" value="1"/>
</dbReference>
<evidence type="ECO:0000259" key="10">
    <source>
        <dbReference type="PROSITE" id="PS50109"/>
    </source>
</evidence>
<keyword evidence="7" id="KW-0418">Kinase</keyword>
<evidence type="ECO:0000256" key="8">
    <source>
        <dbReference type="ARBA" id="ARBA00022840"/>
    </source>
</evidence>
<comment type="catalytic activity">
    <reaction evidence="1">
        <text>ATP + protein L-histidine = ADP + protein N-phospho-L-histidine.</text>
        <dbReference type="EC" id="2.7.13.3"/>
    </reaction>
</comment>
<accession>A0ABP7N4F2</accession>
<dbReference type="SUPFAM" id="SSF55874">
    <property type="entry name" value="ATPase domain of HSP90 chaperone/DNA topoisomerase II/histidine kinase"/>
    <property type="match status" value="1"/>
</dbReference>
<dbReference type="InterPro" id="IPR050980">
    <property type="entry name" value="2C_sensor_his_kinase"/>
</dbReference>
<dbReference type="InterPro" id="IPR036097">
    <property type="entry name" value="HisK_dim/P_sf"/>
</dbReference>
<keyword evidence="9" id="KW-0812">Transmembrane</keyword>
<reference evidence="12" key="1">
    <citation type="journal article" date="2019" name="Int. J. Syst. Evol. Microbiol.">
        <title>The Global Catalogue of Microorganisms (GCM) 10K type strain sequencing project: providing services to taxonomists for standard genome sequencing and annotation.</title>
        <authorList>
            <consortium name="The Broad Institute Genomics Platform"/>
            <consortium name="The Broad Institute Genome Sequencing Center for Infectious Disease"/>
            <person name="Wu L."/>
            <person name="Ma J."/>
        </authorList>
    </citation>
    <scope>NUCLEOTIDE SEQUENCE [LARGE SCALE GENOMIC DNA]</scope>
    <source>
        <strain evidence="12">JCM 17551</strain>
    </source>
</reference>
<dbReference type="Pfam" id="PF02518">
    <property type="entry name" value="HATPase_c"/>
    <property type="match status" value="1"/>
</dbReference>
<keyword evidence="12" id="KW-1185">Reference proteome</keyword>
<dbReference type="SUPFAM" id="SSF47384">
    <property type="entry name" value="Homodimeric domain of signal transducing histidine kinase"/>
    <property type="match status" value="1"/>
</dbReference>
<feature type="transmembrane region" description="Helical" evidence="9">
    <location>
        <begin position="104"/>
        <end position="121"/>
    </location>
</feature>
<evidence type="ECO:0000256" key="6">
    <source>
        <dbReference type="ARBA" id="ARBA00022741"/>
    </source>
</evidence>
<dbReference type="Pfam" id="PF00512">
    <property type="entry name" value="HisKA"/>
    <property type="match status" value="1"/>
</dbReference>
<dbReference type="PANTHER" id="PTHR44936:SF10">
    <property type="entry name" value="SENSOR PROTEIN RSTB"/>
    <property type="match status" value="1"/>
</dbReference>
<organism evidence="11 12">
    <name type="scientific">Litoribacillus peritrichatus</name>
    <dbReference type="NCBI Taxonomy" id="718191"/>
    <lineage>
        <taxon>Bacteria</taxon>
        <taxon>Pseudomonadati</taxon>
        <taxon>Pseudomonadota</taxon>
        <taxon>Gammaproteobacteria</taxon>
        <taxon>Oceanospirillales</taxon>
        <taxon>Oceanospirillaceae</taxon>
        <taxon>Litoribacillus</taxon>
    </lineage>
</organism>
<dbReference type="RefSeq" id="WP_344799852.1">
    <property type="nucleotide sequence ID" value="NZ_BAABBN010000012.1"/>
</dbReference>
<feature type="transmembrane region" description="Helical" evidence="9">
    <location>
        <begin position="46"/>
        <end position="67"/>
    </location>
</feature>
<gene>
    <name evidence="11" type="ORF">GCM10022277_34560</name>
</gene>
<keyword evidence="5" id="KW-0808">Transferase</keyword>
<evidence type="ECO:0000256" key="9">
    <source>
        <dbReference type="SAM" id="Phobius"/>
    </source>
</evidence>
<dbReference type="EC" id="2.7.13.3" evidence="3"/>
<keyword evidence="9" id="KW-1133">Transmembrane helix</keyword>
<evidence type="ECO:0000313" key="11">
    <source>
        <dbReference type="EMBL" id="GAA3935105.1"/>
    </source>
</evidence>
<keyword evidence="8 11" id="KW-0067">ATP-binding</keyword>
<dbReference type="SMART" id="SM00387">
    <property type="entry name" value="HATPase_c"/>
    <property type="match status" value="1"/>
</dbReference>
<feature type="transmembrane region" description="Helical" evidence="9">
    <location>
        <begin position="79"/>
        <end position="98"/>
    </location>
</feature>
<feature type="transmembrane region" description="Helical" evidence="9">
    <location>
        <begin position="180"/>
        <end position="199"/>
    </location>
</feature>
<evidence type="ECO:0000256" key="4">
    <source>
        <dbReference type="ARBA" id="ARBA00022475"/>
    </source>
</evidence>
<dbReference type="CDD" id="cd00082">
    <property type="entry name" value="HisKA"/>
    <property type="match status" value="1"/>
</dbReference>
<dbReference type="SMART" id="SM00388">
    <property type="entry name" value="HisKA"/>
    <property type="match status" value="1"/>
</dbReference>
<name>A0ABP7N4F2_9GAMM</name>
<evidence type="ECO:0000256" key="3">
    <source>
        <dbReference type="ARBA" id="ARBA00012438"/>
    </source>
</evidence>
<evidence type="ECO:0000256" key="5">
    <source>
        <dbReference type="ARBA" id="ARBA00022679"/>
    </source>
</evidence>
<dbReference type="GO" id="GO:0005524">
    <property type="term" value="F:ATP binding"/>
    <property type="evidence" value="ECO:0007669"/>
    <property type="project" value="UniProtKB-KW"/>
</dbReference>
<evidence type="ECO:0000256" key="2">
    <source>
        <dbReference type="ARBA" id="ARBA00004651"/>
    </source>
</evidence>
<dbReference type="InterPro" id="IPR005467">
    <property type="entry name" value="His_kinase_dom"/>
</dbReference>
<sequence length="442" mass="49305">MSEIVLEKLNQNKNLKLLFWLRNIAILGQLLSVLFVHFGLDISLPIEPMLVSIAVLVLVNVFTGFRLKQQQDQLNISNHEVFVQLLIDVAALAVLIYFSGGASNPFIGFFILQVVIAAILLTPKQTWAIVAVTGLAYLLLSYFNYEVQGLSNHSMSANMHHGMHGDMAGANNDDIFNMHLHGMLLGYLITAILVALFVVQMSKNLRERDQELYRIQQQAYSEAEILKLGMLAAGAAHELGTPLNAIQLISDELKESLIDQDQFKPTLNLLERQVNRCSQSLNDLMTVVRQPRAMSATEQSVNRFVNEVADNWCHLNPSMVLEKELTATDDTEIITDKLLAQAIINLLDNAARVSSHFIRIITRQENNSVDVIIEDTGSGMPEHLKKMLENNMPITDQNGNVRLGLFLVKTLVQRIGGALIFNKSEVGASQVILRLPTVPYKT</sequence>
<dbReference type="Gene3D" id="1.10.287.130">
    <property type="match status" value="1"/>
</dbReference>
<evidence type="ECO:0000256" key="1">
    <source>
        <dbReference type="ARBA" id="ARBA00000085"/>
    </source>
</evidence>
<dbReference type="PROSITE" id="PS50109">
    <property type="entry name" value="HIS_KIN"/>
    <property type="match status" value="1"/>
</dbReference>
<dbReference type="EMBL" id="BAABBN010000012">
    <property type="protein sequence ID" value="GAA3935105.1"/>
    <property type="molecule type" value="Genomic_DNA"/>
</dbReference>
<evidence type="ECO:0000256" key="7">
    <source>
        <dbReference type="ARBA" id="ARBA00022777"/>
    </source>
</evidence>
<keyword evidence="9" id="KW-0472">Membrane</keyword>
<dbReference type="Proteomes" id="UP001501565">
    <property type="component" value="Unassembled WGS sequence"/>
</dbReference>